<evidence type="ECO:0000256" key="2">
    <source>
        <dbReference type="ARBA" id="ARBA00022741"/>
    </source>
</evidence>
<proteinExistence type="predicted"/>
<organism evidence="8 9">
    <name type="scientific">Bacillus daqingensis</name>
    <dbReference type="NCBI Taxonomy" id="872396"/>
    <lineage>
        <taxon>Bacteria</taxon>
        <taxon>Bacillati</taxon>
        <taxon>Bacillota</taxon>
        <taxon>Bacilli</taxon>
        <taxon>Bacillales</taxon>
        <taxon>Bacillaceae</taxon>
        <taxon>Bacillus</taxon>
    </lineage>
</organism>
<evidence type="ECO:0000259" key="7">
    <source>
        <dbReference type="Pfam" id="PF00350"/>
    </source>
</evidence>
<dbReference type="RefSeq" id="WP_377908567.1">
    <property type="nucleotide sequence ID" value="NZ_JBHSGK010000003.1"/>
</dbReference>
<dbReference type="SUPFAM" id="SSF52540">
    <property type="entry name" value="P-loop containing nucleoside triphosphate hydrolases"/>
    <property type="match status" value="2"/>
</dbReference>
<comment type="caution">
    <text evidence="8">The sequence shown here is derived from an EMBL/GenBank/DDBJ whole genome shotgun (WGS) entry which is preliminary data.</text>
</comment>
<evidence type="ECO:0000256" key="4">
    <source>
        <dbReference type="ARBA" id="ARBA00023134"/>
    </source>
</evidence>
<keyword evidence="5" id="KW-0472">Membrane</keyword>
<accession>A0ABV9NTU8</accession>
<evidence type="ECO:0000313" key="9">
    <source>
        <dbReference type="Proteomes" id="UP001595896"/>
    </source>
</evidence>
<keyword evidence="3" id="KW-0378">Hydrolase</keyword>
<dbReference type="PANTHER" id="PTHR10465:SF0">
    <property type="entry name" value="SARCALUMENIN"/>
    <property type="match status" value="1"/>
</dbReference>
<dbReference type="Proteomes" id="UP001595896">
    <property type="component" value="Unassembled WGS sequence"/>
</dbReference>
<reference evidence="9" key="1">
    <citation type="journal article" date="2019" name="Int. J. Syst. Evol. Microbiol.">
        <title>The Global Catalogue of Microorganisms (GCM) 10K type strain sequencing project: providing services to taxonomists for standard genome sequencing and annotation.</title>
        <authorList>
            <consortium name="The Broad Institute Genomics Platform"/>
            <consortium name="The Broad Institute Genome Sequencing Center for Infectious Disease"/>
            <person name="Wu L."/>
            <person name="Ma J."/>
        </authorList>
    </citation>
    <scope>NUCLEOTIDE SEQUENCE [LARGE SCALE GENOMIC DNA]</scope>
    <source>
        <strain evidence="9">JCM 12165</strain>
    </source>
</reference>
<keyword evidence="9" id="KW-1185">Reference proteome</keyword>
<keyword evidence="4" id="KW-0342">GTP-binding</keyword>
<gene>
    <name evidence="8" type="ORF">ACFO4L_04025</name>
</gene>
<dbReference type="InterPro" id="IPR045063">
    <property type="entry name" value="Dynamin_N"/>
</dbReference>
<keyword evidence="6" id="KW-0175">Coiled coil</keyword>
<dbReference type="Gene3D" id="3.40.50.300">
    <property type="entry name" value="P-loop containing nucleotide triphosphate hydrolases"/>
    <property type="match status" value="2"/>
</dbReference>
<dbReference type="PANTHER" id="PTHR10465">
    <property type="entry name" value="TRANSMEMBRANE GTPASE FZO1"/>
    <property type="match status" value="1"/>
</dbReference>
<dbReference type="Pfam" id="PF00350">
    <property type="entry name" value="Dynamin_N"/>
    <property type="match status" value="2"/>
</dbReference>
<feature type="domain" description="Dynamin N-terminal" evidence="7">
    <location>
        <begin position="610"/>
        <end position="831"/>
    </location>
</feature>
<evidence type="ECO:0000256" key="3">
    <source>
        <dbReference type="ARBA" id="ARBA00022801"/>
    </source>
</evidence>
<dbReference type="EMBL" id="JBHSGK010000003">
    <property type="protein sequence ID" value="MFC4735746.1"/>
    <property type="molecule type" value="Genomic_DNA"/>
</dbReference>
<comment type="subcellular location">
    <subcellularLocation>
        <location evidence="1">Membrane</location>
    </subcellularLocation>
</comment>
<dbReference type="InterPro" id="IPR027417">
    <property type="entry name" value="P-loop_NTPase"/>
</dbReference>
<evidence type="ECO:0000256" key="5">
    <source>
        <dbReference type="ARBA" id="ARBA00023136"/>
    </source>
</evidence>
<evidence type="ECO:0000256" key="1">
    <source>
        <dbReference type="ARBA" id="ARBA00004370"/>
    </source>
</evidence>
<dbReference type="InterPro" id="IPR027094">
    <property type="entry name" value="Mitofusin_fam"/>
</dbReference>
<protein>
    <submittedName>
        <fullName evidence="8">Dynamin family protein</fullName>
    </submittedName>
</protein>
<feature type="coiled-coil region" evidence="6">
    <location>
        <begin position="1116"/>
        <end position="1143"/>
    </location>
</feature>
<dbReference type="CDD" id="cd09912">
    <property type="entry name" value="DLP_2"/>
    <property type="match status" value="1"/>
</dbReference>
<evidence type="ECO:0000256" key="6">
    <source>
        <dbReference type="SAM" id="Coils"/>
    </source>
</evidence>
<name>A0ABV9NTU8_9BACI</name>
<keyword evidence="2" id="KW-0547">Nucleotide-binding</keyword>
<feature type="coiled-coil region" evidence="6">
    <location>
        <begin position="353"/>
        <end position="380"/>
    </location>
</feature>
<sequence length="1181" mass="134845">MTLELTDLERERLKKIESKQQNGIFELAFCGHFSAGKSTLLNGLLGAEVLPTSPIPTSANIIKIAKGETALELAGPDGAVLKRFNQELPWDKIGEWGRDGKRIEHIRIKAPISFLSENGVIVDTPGVDSTDPTHASVTMEQLYSTDAVCYVMDYNHVQSETNLHFLKQLSQAAKPVIMVINQVDKHHEAELSSNAFLEQVEETLRLWHIQPTAIYFTSMKVHDHPLNQFDELRAKLFNVFQQSSSFSDSAEAALRKGFYESLSERIRHDMEEAREAVYEQAAEKGYTKENVLELESLALEKDRLDHFADDVTEKYEDALKRLYENVHLLPYHTMELLENYVESRQSGFKVGLLFSSKKTKEEQENRLRQLTIEINDNLKSQLLYYIEDYFRNVPVRSLQNKDTFLEEMNKLDITIEPSFIADKVTSKSVNREYLYTLSKQMNSEIVSSVRRQADKLLQLYIEGLEEKMAEESRILAEKMNQFSTIESLHQQILSINDKEMELLEQAKVHKPRSGAVKPLRDLIADTASAEIPKDDQDIWKDVDLSVKPEGAKRQTVSFSEERLFTQQPVQEAERTREWAEELTDSVITARAAKRILRAADAVTKAEYTVSLFGAFSAGKSSFANALLGEAVMPVSPHPTTATVNTVRKPEGDHQHGAAEIIFKNRTELSDEIKSVAQSLQLELDIDSLPKWNARSLGNLSKSRKTAADYLLILQTAIREQGNLLGTVKVEKTDSLAPYTAVEQTACLIKEIQIYYSCRLTEAGITLTDTPGVNSIHGRHTNVAYDQLKRSDAIFYLTYYNHAFSKSDEYFLQQLSSINQSFTDNKMYFVLNASDLARDEAELSEVEEHVVSQLRRGGFSAPVLYSVSSRGAFDRSLEDDSFAQFEAHFYDQIIAQLRQIAVDVMHDRVREAEQEMTEYVRLMKSPERTLLSSRRAEKVNAALDEIKHESFQYMIRDANKELEQLALYLRKRMQYVLNDYYGEAVNVSVLQAESKRELQQELTEAVSHWAASGREFLRQEWTAAAVRLDYAVQRIVRRWFEEYEAELKARLEGISIEQPPVSVQIDTALPAIQLVDDAEAYKKYVKSKRDFFEQNKSKELKEALLKEAEENVTLVLSSQEQQAKKELSSRLEELSSQCRNTVAQQLYEEKERLELLSDPNQLIVLERKLAKLPAPEEKGSFI</sequence>
<evidence type="ECO:0000313" key="8">
    <source>
        <dbReference type="EMBL" id="MFC4735746.1"/>
    </source>
</evidence>
<feature type="domain" description="Dynamin N-terminal" evidence="7">
    <location>
        <begin position="27"/>
        <end position="182"/>
    </location>
</feature>